<protein>
    <submittedName>
        <fullName evidence="1">Uncharacterized protein</fullName>
    </submittedName>
</protein>
<reference evidence="1 2" key="1">
    <citation type="submission" date="2020-02" db="EMBL/GenBank/DDBJ databases">
        <title>Draft genome sequence of Haematococcus lacustris strain NIES-144.</title>
        <authorList>
            <person name="Morimoto D."/>
            <person name="Nakagawa S."/>
            <person name="Yoshida T."/>
            <person name="Sawayama S."/>
        </authorList>
    </citation>
    <scope>NUCLEOTIDE SEQUENCE [LARGE SCALE GENOMIC DNA]</scope>
    <source>
        <strain evidence="1 2">NIES-144</strain>
    </source>
</reference>
<dbReference type="AlphaFoldDB" id="A0A699YBU8"/>
<accession>A0A699YBU8</accession>
<gene>
    <name evidence="1" type="ORF">HaLaN_02489</name>
</gene>
<feature type="non-terminal residue" evidence="1">
    <location>
        <position position="1"/>
    </location>
</feature>
<organism evidence="1 2">
    <name type="scientific">Haematococcus lacustris</name>
    <name type="common">Green alga</name>
    <name type="synonym">Haematococcus pluvialis</name>
    <dbReference type="NCBI Taxonomy" id="44745"/>
    <lineage>
        <taxon>Eukaryota</taxon>
        <taxon>Viridiplantae</taxon>
        <taxon>Chlorophyta</taxon>
        <taxon>core chlorophytes</taxon>
        <taxon>Chlorophyceae</taxon>
        <taxon>CS clade</taxon>
        <taxon>Chlamydomonadales</taxon>
        <taxon>Haematococcaceae</taxon>
        <taxon>Haematococcus</taxon>
    </lineage>
</organism>
<name>A0A699YBU8_HAELA</name>
<sequence length="49" mass="4816">MWPENPGSQADLGPAQVDAAVAEAITAVPSHRSGVEEMGVGVEQGAAGA</sequence>
<evidence type="ECO:0000313" key="1">
    <source>
        <dbReference type="EMBL" id="GFH07657.1"/>
    </source>
</evidence>
<evidence type="ECO:0000313" key="2">
    <source>
        <dbReference type="Proteomes" id="UP000485058"/>
    </source>
</evidence>
<proteinExistence type="predicted"/>
<feature type="non-terminal residue" evidence="1">
    <location>
        <position position="49"/>
    </location>
</feature>
<dbReference type="Proteomes" id="UP000485058">
    <property type="component" value="Unassembled WGS sequence"/>
</dbReference>
<comment type="caution">
    <text evidence="1">The sequence shown here is derived from an EMBL/GenBank/DDBJ whole genome shotgun (WGS) entry which is preliminary data.</text>
</comment>
<dbReference type="EMBL" id="BLLF01000108">
    <property type="protein sequence ID" value="GFH07657.1"/>
    <property type="molecule type" value="Genomic_DNA"/>
</dbReference>
<keyword evidence="2" id="KW-1185">Reference proteome</keyword>